<comment type="caution">
    <text evidence="2">The sequence shown here is derived from an EMBL/GenBank/DDBJ whole genome shotgun (WGS) entry which is preliminary data.</text>
</comment>
<evidence type="ECO:0000256" key="1">
    <source>
        <dbReference type="SAM" id="SignalP"/>
    </source>
</evidence>
<proteinExistence type="predicted"/>
<feature type="signal peptide" evidence="1">
    <location>
        <begin position="1"/>
        <end position="16"/>
    </location>
</feature>
<protein>
    <submittedName>
        <fullName evidence="2">Uncharacterized protein</fullName>
    </submittedName>
</protein>
<accession>A0A8T2QT25</accession>
<dbReference type="EMBL" id="CM035437">
    <property type="protein sequence ID" value="KAH7287262.1"/>
    <property type="molecule type" value="Genomic_DNA"/>
</dbReference>
<keyword evidence="1" id="KW-0732">Signal</keyword>
<name>A0A8T2QT25_CERRI</name>
<feature type="chain" id="PRO_5035806425" evidence="1">
    <location>
        <begin position="17"/>
        <end position="39"/>
    </location>
</feature>
<evidence type="ECO:0000313" key="3">
    <source>
        <dbReference type="Proteomes" id="UP000825935"/>
    </source>
</evidence>
<gene>
    <name evidence="2" type="ORF">KP509_32G047600</name>
</gene>
<organism evidence="2 3">
    <name type="scientific">Ceratopteris richardii</name>
    <name type="common">Triangle waterfern</name>
    <dbReference type="NCBI Taxonomy" id="49495"/>
    <lineage>
        <taxon>Eukaryota</taxon>
        <taxon>Viridiplantae</taxon>
        <taxon>Streptophyta</taxon>
        <taxon>Embryophyta</taxon>
        <taxon>Tracheophyta</taxon>
        <taxon>Polypodiopsida</taxon>
        <taxon>Polypodiidae</taxon>
        <taxon>Polypodiales</taxon>
        <taxon>Pteridineae</taxon>
        <taxon>Pteridaceae</taxon>
        <taxon>Parkerioideae</taxon>
        <taxon>Ceratopteris</taxon>
    </lineage>
</organism>
<sequence>MVISLTMLLYFRLSISFFVRVRARIGLEAPVSEGRTDLG</sequence>
<dbReference type="Proteomes" id="UP000825935">
    <property type="component" value="Chromosome 32"/>
</dbReference>
<dbReference type="AlphaFoldDB" id="A0A8T2QT25"/>
<evidence type="ECO:0000313" key="2">
    <source>
        <dbReference type="EMBL" id="KAH7287262.1"/>
    </source>
</evidence>
<keyword evidence="3" id="KW-1185">Reference proteome</keyword>
<reference evidence="2" key="1">
    <citation type="submission" date="2021-08" db="EMBL/GenBank/DDBJ databases">
        <title>WGS assembly of Ceratopteris richardii.</title>
        <authorList>
            <person name="Marchant D.B."/>
            <person name="Chen G."/>
            <person name="Jenkins J."/>
            <person name="Shu S."/>
            <person name="Leebens-Mack J."/>
            <person name="Grimwood J."/>
            <person name="Schmutz J."/>
            <person name="Soltis P."/>
            <person name="Soltis D."/>
            <person name="Chen Z.-H."/>
        </authorList>
    </citation>
    <scope>NUCLEOTIDE SEQUENCE</scope>
    <source>
        <strain evidence="2">Whitten #5841</strain>
        <tissue evidence="2">Leaf</tissue>
    </source>
</reference>